<proteinExistence type="predicted"/>
<dbReference type="EMBL" id="BMMQ01000001">
    <property type="protein sequence ID" value="GGO59193.1"/>
    <property type="molecule type" value="Genomic_DNA"/>
</dbReference>
<keyword evidence="2" id="KW-1185">Reference proteome</keyword>
<evidence type="ECO:0000313" key="1">
    <source>
        <dbReference type="EMBL" id="GGO59193.1"/>
    </source>
</evidence>
<organism evidence="1 2">
    <name type="scientific">Microbacterium nanhaiense</name>
    <dbReference type="NCBI Taxonomy" id="1301026"/>
    <lineage>
        <taxon>Bacteria</taxon>
        <taxon>Bacillati</taxon>
        <taxon>Actinomycetota</taxon>
        <taxon>Actinomycetes</taxon>
        <taxon>Micrococcales</taxon>
        <taxon>Microbacteriaceae</taxon>
        <taxon>Microbacterium</taxon>
    </lineage>
</organism>
<reference evidence="2" key="1">
    <citation type="journal article" date="2019" name="Int. J. Syst. Evol. Microbiol.">
        <title>The Global Catalogue of Microorganisms (GCM) 10K type strain sequencing project: providing services to taxonomists for standard genome sequencing and annotation.</title>
        <authorList>
            <consortium name="The Broad Institute Genomics Platform"/>
            <consortium name="The Broad Institute Genome Sequencing Center for Infectious Disease"/>
            <person name="Wu L."/>
            <person name="Ma J."/>
        </authorList>
    </citation>
    <scope>NUCLEOTIDE SEQUENCE [LARGE SCALE GENOMIC DNA]</scope>
    <source>
        <strain evidence="2">CGMCC 4.7181</strain>
    </source>
</reference>
<dbReference type="Proteomes" id="UP000638043">
    <property type="component" value="Unassembled WGS sequence"/>
</dbReference>
<name>A0ABQ2MWP7_9MICO</name>
<sequence>MSQEEAGQTYRSAVCAVNNIGYEMDDASDDMDMGRVRDLAGDSAVASADAAETLRDASWPDVIDPDDIEAVASYYEDQAESMTAISEAQTMADMMVIRPSASDFQPAVKRIREALDLPSTLSDDCRNLK</sequence>
<comment type="caution">
    <text evidence="1">The sequence shown here is derived from an EMBL/GenBank/DDBJ whole genome shotgun (WGS) entry which is preliminary data.</text>
</comment>
<gene>
    <name evidence="1" type="ORF">GCM10010910_01580</name>
</gene>
<accession>A0ABQ2MWP7</accession>
<evidence type="ECO:0000313" key="2">
    <source>
        <dbReference type="Proteomes" id="UP000638043"/>
    </source>
</evidence>
<protein>
    <submittedName>
        <fullName evidence="1">Uncharacterized protein</fullName>
    </submittedName>
</protein>